<dbReference type="RefSeq" id="WP_346086676.1">
    <property type="nucleotide sequence ID" value="NZ_BAAAZK010000007.1"/>
</dbReference>
<evidence type="ECO:0000313" key="1">
    <source>
        <dbReference type="EMBL" id="GAA4178553.1"/>
    </source>
</evidence>
<dbReference type="EMBL" id="BAAAZK010000007">
    <property type="protein sequence ID" value="GAA4178553.1"/>
    <property type="molecule type" value="Genomic_DNA"/>
</dbReference>
<gene>
    <name evidence="1" type="ORF">GCM10022218_29480</name>
</gene>
<organism evidence="1 2">
    <name type="scientific">Sphingobacterium ginsenosidimutans</name>
    <dbReference type="NCBI Taxonomy" id="687845"/>
    <lineage>
        <taxon>Bacteria</taxon>
        <taxon>Pseudomonadati</taxon>
        <taxon>Bacteroidota</taxon>
        <taxon>Sphingobacteriia</taxon>
        <taxon>Sphingobacteriales</taxon>
        <taxon>Sphingobacteriaceae</taxon>
        <taxon>Sphingobacterium</taxon>
    </lineage>
</organism>
<keyword evidence="2" id="KW-1185">Reference proteome</keyword>
<evidence type="ECO:0000313" key="2">
    <source>
        <dbReference type="Proteomes" id="UP001500167"/>
    </source>
</evidence>
<accession>A0ABP8A5T1</accession>
<comment type="caution">
    <text evidence="1">The sequence shown here is derived from an EMBL/GenBank/DDBJ whole genome shotgun (WGS) entry which is preliminary data.</text>
</comment>
<reference evidence="2" key="1">
    <citation type="journal article" date="2019" name="Int. J. Syst. Evol. Microbiol.">
        <title>The Global Catalogue of Microorganisms (GCM) 10K type strain sequencing project: providing services to taxonomists for standard genome sequencing and annotation.</title>
        <authorList>
            <consortium name="The Broad Institute Genomics Platform"/>
            <consortium name="The Broad Institute Genome Sequencing Center for Infectious Disease"/>
            <person name="Wu L."/>
            <person name="Ma J."/>
        </authorList>
    </citation>
    <scope>NUCLEOTIDE SEQUENCE [LARGE SCALE GENOMIC DNA]</scope>
    <source>
        <strain evidence="2">JCM 16722</strain>
    </source>
</reference>
<dbReference type="Proteomes" id="UP001500167">
    <property type="component" value="Unassembled WGS sequence"/>
</dbReference>
<name>A0ABP8A5T1_9SPHI</name>
<sequence length="62" mass="7198">MAEETHDRFIVSSEAPKKLFELDSSHRKTVIIKDLDFGQKARIWTFIFFHTGSERNIALSDS</sequence>
<proteinExistence type="predicted"/>
<protein>
    <submittedName>
        <fullName evidence="1">Uncharacterized protein</fullName>
    </submittedName>
</protein>